<evidence type="ECO:0000256" key="1">
    <source>
        <dbReference type="ARBA" id="ARBA00001971"/>
    </source>
</evidence>
<evidence type="ECO:0000256" key="4">
    <source>
        <dbReference type="ARBA" id="ARBA00022723"/>
    </source>
</evidence>
<evidence type="ECO:0000256" key="6">
    <source>
        <dbReference type="ARBA" id="ARBA00023004"/>
    </source>
</evidence>
<dbReference type="InterPro" id="IPR036396">
    <property type="entry name" value="Cyt_P450_sf"/>
</dbReference>
<dbReference type="PRINTS" id="PR00359">
    <property type="entry name" value="BP450"/>
</dbReference>
<keyword evidence="4 8" id="KW-0479">Metal-binding</keyword>
<evidence type="ECO:0000256" key="5">
    <source>
        <dbReference type="ARBA" id="ARBA00023002"/>
    </source>
</evidence>
<keyword evidence="10" id="KW-1185">Reference proteome</keyword>
<dbReference type="PANTHER" id="PTHR46696:SF5">
    <property type="entry name" value="CYTOCHROME P450 BJ-1"/>
    <property type="match status" value="1"/>
</dbReference>
<dbReference type="SUPFAM" id="SSF48264">
    <property type="entry name" value="Cytochrome P450"/>
    <property type="match status" value="1"/>
</dbReference>
<comment type="cofactor">
    <cofactor evidence="1">
        <name>heme</name>
        <dbReference type="ChEBI" id="CHEBI:30413"/>
    </cofactor>
</comment>
<dbReference type="RefSeq" id="WP_280881225.1">
    <property type="nucleotide sequence ID" value="NZ_JARXVH010000016.1"/>
</dbReference>
<proteinExistence type="inferred from homology"/>
<dbReference type="InterPro" id="IPR001128">
    <property type="entry name" value="Cyt_P450"/>
</dbReference>
<dbReference type="Gene3D" id="1.10.630.10">
    <property type="entry name" value="Cytochrome P450"/>
    <property type="match status" value="1"/>
</dbReference>
<reference evidence="9 10" key="1">
    <citation type="submission" date="2023-04" db="EMBL/GenBank/DDBJ databases">
        <title>Forest soil microbial communities from Buena Vista Peninsula, Colon Province, Panama.</title>
        <authorList>
            <person name="Bouskill N."/>
        </authorList>
    </citation>
    <scope>NUCLEOTIDE SEQUENCE [LARGE SCALE GENOMIC DNA]</scope>
    <source>
        <strain evidence="9 10">GGS1</strain>
    </source>
</reference>
<evidence type="ECO:0000313" key="9">
    <source>
        <dbReference type="EMBL" id="MDH6220463.1"/>
    </source>
</evidence>
<protein>
    <submittedName>
        <fullName evidence="9">Cytochrome P450</fullName>
    </submittedName>
</protein>
<keyword evidence="5 8" id="KW-0560">Oxidoreductase</keyword>
<evidence type="ECO:0000256" key="7">
    <source>
        <dbReference type="ARBA" id="ARBA00023033"/>
    </source>
</evidence>
<sequence>MYRAEDRPALRYPMRGSTALEPPAEWAALREGCPVAHVTLPSGDPATLLTRYEDVRRLLSDDRLRRVLDADDAARIADDETGGVFNSDMARALPDQGDAHLRWRRMVGAWFTDERMAALRPGIEAMAEKLVDDMVAHGHPAGLGAHLAFPLPVWVICDLLGIPDADRDRFARWSDALLNLTRYTQEEVDRAQDAFVDYMAAHVWAKRAAPGPDLLGALVVARDSAGRRLSERELVFTGQALLLAGHETTANMIGKMIALLLDDRRRWERLLADPSLVPLAVEEVLRFDADPGIGLPRYLDAETVVAGTVLPPGTTALCSMAAANRDETAFDTPAELTLDRSPNPHLAFGAGSRSCLGQSLARTELRTVLDVLLRRLPSLELAAPAADLRRLEGLAVGGLSEVPVRW</sequence>
<accession>A0ABT6LVZ3</accession>
<evidence type="ECO:0000256" key="3">
    <source>
        <dbReference type="ARBA" id="ARBA00022617"/>
    </source>
</evidence>
<comment type="similarity">
    <text evidence="2 8">Belongs to the cytochrome P450 family.</text>
</comment>
<keyword evidence="3 8" id="KW-0349">Heme</keyword>
<evidence type="ECO:0000256" key="2">
    <source>
        <dbReference type="ARBA" id="ARBA00010617"/>
    </source>
</evidence>
<evidence type="ECO:0000313" key="10">
    <source>
        <dbReference type="Proteomes" id="UP001160499"/>
    </source>
</evidence>
<evidence type="ECO:0000256" key="8">
    <source>
        <dbReference type="RuleBase" id="RU000461"/>
    </source>
</evidence>
<dbReference type="EMBL" id="JARXVH010000016">
    <property type="protein sequence ID" value="MDH6220463.1"/>
    <property type="molecule type" value="Genomic_DNA"/>
</dbReference>
<dbReference type="InterPro" id="IPR002397">
    <property type="entry name" value="Cyt_P450_B"/>
</dbReference>
<name>A0ABT6LVZ3_9ACTN</name>
<dbReference type="PRINTS" id="PR00385">
    <property type="entry name" value="P450"/>
</dbReference>
<keyword evidence="6 8" id="KW-0408">Iron</keyword>
<dbReference type="Pfam" id="PF00067">
    <property type="entry name" value="p450"/>
    <property type="match status" value="1"/>
</dbReference>
<gene>
    <name evidence="9" type="ORF">M2283_007803</name>
</gene>
<keyword evidence="7 8" id="KW-0503">Monooxygenase</keyword>
<organism evidence="9 10">
    <name type="scientific">Streptomyces pseudovenezuelae</name>
    <dbReference type="NCBI Taxonomy" id="67350"/>
    <lineage>
        <taxon>Bacteria</taxon>
        <taxon>Bacillati</taxon>
        <taxon>Actinomycetota</taxon>
        <taxon>Actinomycetes</taxon>
        <taxon>Kitasatosporales</taxon>
        <taxon>Streptomycetaceae</taxon>
        <taxon>Streptomyces</taxon>
        <taxon>Streptomyces aurantiacus group</taxon>
    </lineage>
</organism>
<dbReference type="Proteomes" id="UP001160499">
    <property type="component" value="Unassembled WGS sequence"/>
</dbReference>
<comment type="caution">
    <text evidence="9">The sequence shown here is derived from an EMBL/GenBank/DDBJ whole genome shotgun (WGS) entry which is preliminary data.</text>
</comment>
<dbReference type="PROSITE" id="PS00086">
    <property type="entry name" value="CYTOCHROME_P450"/>
    <property type="match status" value="1"/>
</dbReference>
<dbReference type="InterPro" id="IPR017972">
    <property type="entry name" value="Cyt_P450_CS"/>
</dbReference>
<dbReference type="CDD" id="cd11031">
    <property type="entry name" value="Cyp158A-like"/>
    <property type="match status" value="1"/>
</dbReference>
<dbReference type="PANTHER" id="PTHR46696">
    <property type="entry name" value="P450, PUTATIVE (EUROFUNG)-RELATED"/>
    <property type="match status" value="1"/>
</dbReference>